<comment type="caution">
    <text evidence="2">The sequence shown here is derived from an EMBL/GenBank/DDBJ whole genome shotgun (WGS) entry which is preliminary data.</text>
</comment>
<evidence type="ECO:0000313" key="3">
    <source>
        <dbReference type="Proteomes" id="UP001221898"/>
    </source>
</evidence>
<feature type="region of interest" description="Disordered" evidence="1">
    <location>
        <begin position="1"/>
        <end position="40"/>
    </location>
</feature>
<dbReference type="Proteomes" id="UP001221898">
    <property type="component" value="Unassembled WGS sequence"/>
</dbReference>
<gene>
    <name evidence="2" type="ORF">AAFF_G00070580</name>
</gene>
<name>A0AAD7RYY5_9TELE</name>
<dbReference type="AlphaFoldDB" id="A0AAD7RYY5"/>
<evidence type="ECO:0000313" key="2">
    <source>
        <dbReference type="EMBL" id="KAJ8392854.1"/>
    </source>
</evidence>
<sequence>MVDSNCVQPGTRSGLTSVTMDPMSTKAEQGTPSTVTGTWQKSPTQLGYRARSPHCPDYADPGPFPCALGELGQFLTKCPGWPHPQQSLAPGRVLRAICSNTARKSSVTFATHAGFSCSGQLPTTALTVGVLSL</sequence>
<keyword evidence="3" id="KW-1185">Reference proteome</keyword>
<dbReference type="EMBL" id="JAINUG010000142">
    <property type="protein sequence ID" value="KAJ8392854.1"/>
    <property type="molecule type" value="Genomic_DNA"/>
</dbReference>
<proteinExistence type="predicted"/>
<protein>
    <submittedName>
        <fullName evidence="2">Uncharacterized protein</fullName>
    </submittedName>
</protein>
<reference evidence="2" key="1">
    <citation type="journal article" date="2023" name="Science">
        <title>Genome structures resolve the early diversification of teleost fishes.</title>
        <authorList>
            <person name="Parey E."/>
            <person name="Louis A."/>
            <person name="Montfort J."/>
            <person name="Bouchez O."/>
            <person name="Roques C."/>
            <person name="Iampietro C."/>
            <person name="Lluch J."/>
            <person name="Castinel A."/>
            <person name="Donnadieu C."/>
            <person name="Desvignes T."/>
            <person name="Floi Bucao C."/>
            <person name="Jouanno E."/>
            <person name="Wen M."/>
            <person name="Mejri S."/>
            <person name="Dirks R."/>
            <person name="Jansen H."/>
            <person name="Henkel C."/>
            <person name="Chen W.J."/>
            <person name="Zahm M."/>
            <person name="Cabau C."/>
            <person name="Klopp C."/>
            <person name="Thompson A.W."/>
            <person name="Robinson-Rechavi M."/>
            <person name="Braasch I."/>
            <person name="Lecointre G."/>
            <person name="Bobe J."/>
            <person name="Postlethwait J.H."/>
            <person name="Berthelot C."/>
            <person name="Roest Crollius H."/>
            <person name="Guiguen Y."/>
        </authorList>
    </citation>
    <scope>NUCLEOTIDE SEQUENCE</scope>
    <source>
        <strain evidence="2">NC1722</strain>
    </source>
</reference>
<accession>A0AAD7RYY5</accession>
<organism evidence="2 3">
    <name type="scientific">Aldrovandia affinis</name>
    <dbReference type="NCBI Taxonomy" id="143900"/>
    <lineage>
        <taxon>Eukaryota</taxon>
        <taxon>Metazoa</taxon>
        <taxon>Chordata</taxon>
        <taxon>Craniata</taxon>
        <taxon>Vertebrata</taxon>
        <taxon>Euteleostomi</taxon>
        <taxon>Actinopterygii</taxon>
        <taxon>Neopterygii</taxon>
        <taxon>Teleostei</taxon>
        <taxon>Notacanthiformes</taxon>
        <taxon>Halosauridae</taxon>
        <taxon>Aldrovandia</taxon>
    </lineage>
</organism>
<feature type="compositionally biased region" description="Polar residues" evidence="1">
    <location>
        <begin position="26"/>
        <end position="40"/>
    </location>
</feature>
<evidence type="ECO:0000256" key="1">
    <source>
        <dbReference type="SAM" id="MobiDB-lite"/>
    </source>
</evidence>
<feature type="compositionally biased region" description="Polar residues" evidence="1">
    <location>
        <begin position="1"/>
        <end position="19"/>
    </location>
</feature>